<keyword evidence="1" id="KW-0343">GTPase activation</keyword>
<evidence type="ECO:0000256" key="4">
    <source>
        <dbReference type="ARBA" id="ARBA00022833"/>
    </source>
</evidence>
<keyword evidence="9" id="KW-1185">Reference proteome</keyword>
<dbReference type="SMART" id="SM00105">
    <property type="entry name" value="ArfGap"/>
    <property type="match status" value="1"/>
</dbReference>
<name>W7KAK3_PLAFO</name>
<dbReference type="FunFam" id="1.10.220.150:FF:000009">
    <property type="entry name" value="stromal membrane-associated protein 1 isoform X1"/>
    <property type="match status" value="1"/>
</dbReference>
<dbReference type="InterPro" id="IPR037278">
    <property type="entry name" value="ARFGAP/RecO"/>
</dbReference>
<dbReference type="PANTHER" id="PTHR45705:SF1">
    <property type="entry name" value="FI20236P1"/>
    <property type="match status" value="1"/>
</dbReference>
<feature type="region of interest" description="Disordered" evidence="6">
    <location>
        <begin position="640"/>
        <end position="663"/>
    </location>
</feature>
<evidence type="ECO:0000256" key="6">
    <source>
        <dbReference type="SAM" id="MobiDB-lite"/>
    </source>
</evidence>
<dbReference type="Gene3D" id="1.10.220.150">
    <property type="entry name" value="Arf GTPase activating protein"/>
    <property type="match status" value="1"/>
</dbReference>
<dbReference type="GO" id="GO:0008270">
    <property type="term" value="F:zinc ion binding"/>
    <property type="evidence" value="ECO:0007669"/>
    <property type="project" value="UniProtKB-KW"/>
</dbReference>
<dbReference type="GO" id="GO:0005096">
    <property type="term" value="F:GTPase activator activity"/>
    <property type="evidence" value="ECO:0007669"/>
    <property type="project" value="UniProtKB-KW"/>
</dbReference>
<gene>
    <name evidence="8" type="ORF">PFNF54_01224</name>
</gene>
<dbReference type="PANTHER" id="PTHR45705">
    <property type="entry name" value="FI20236P1"/>
    <property type="match status" value="1"/>
</dbReference>
<accession>W7KAK3</accession>
<protein>
    <recommendedName>
        <fullName evidence="7">Arf-GAP domain-containing protein</fullName>
    </recommendedName>
</protein>
<dbReference type="InterPro" id="IPR036322">
    <property type="entry name" value="WD40_repeat_dom_sf"/>
</dbReference>
<evidence type="ECO:0000256" key="5">
    <source>
        <dbReference type="PROSITE-ProRule" id="PRU00288"/>
    </source>
</evidence>
<dbReference type="Pfam" id="PF01412">
    <property type="entry name" value="ArfGap"/>
    <property type="match status" value="1"/>
</dbReference>
<dbReference type="EMBL" id="KE123757">
    <property type="protein sequence ID" value="EWC90100.1"/>
    <property type="molecule type" value="Genomic_DNA"/>
</dbReference>
<dbReference type="InterPro" id="IPR001680">
    <property type="entry name" value="WD40_rpt"/>
</dbReference>
<evidence type="ECO:0000256" key="2">
    <source>
        <dbReference type="ARBA" id="ARBA00022723"/>
    </source>
</evidence>
<proteinExistence type="predicted"/>
<dbReference type="GO" id="GO:0005737">
    <property type="term" value="C:cytoplasm"/>
    <property type="evidence" value="ECO:0007669"/>
    <property type="project" value="TreeGrafter"/>
</dbReference>
<dbReference type="OMA" id="PQWIHCI"/>
<dbReference type="CDD" id="cd08204">
    <property type="entry name" value="ArfGap"/>
    <property type="match status" value="1"/>
</dbReference>
<dbReference type="InterPro" id="IPR015943">
    <property type="entry name" value="WD40/YVTN_repeat-like_dom_sf"/>
</dbReference>
<organism evidence="8 9">
    <name type="scientific">Plasmodium falciparum (isolate NF54)</name>
    <dbReference type="NCBI Taxonomy" id="5843"/>
    <lineage>
        <taxon>Eukaryota</taxon>
        <taxon>Sar</taxon>
        <taxon>Alveolata</taxon>
        <taxon>Apicomplexa</taxon>
        <taxon>Aconoidasida</taxon>
        <taxon>Haemosporida</taxon>
        <taxon>Plasmodiidae</taxon>
        <taxon>Plasmodium</taxon>
        <taxon>Plasmodium (Laverania)</taxon>
    </lineage>
</organism>
<dbReference type="PROSITE" id="PS50115">
    <property type="entry name" value="ARFGAP"/>
    <property type="match status" value="1"/>
</dbReference>
<dbReference type="Proteomes" id="UP000030673">
    <property type="component" value="Unassembled WGS sequence"/>
</dbReference>
<evidence type="ECO:0000256" key="1">
    <source>
        <dbReference type="ARBA" id="ARBA00022468"/>
    </source>
</evidence>
<reference evidence="8 9" key="1">
    <citation type="submission" date="2013-02" db="EMBL/GenBank/DDBJ databases">
        <title>The Genome Sequence of Plasmodium falciparum NF54.</title>
        <authorList>
            <consortium name="The Broad Institute Genome Sequencing Platform"/>
            <consortium name="The Broad Institute Genome Sequencing Center for Infectious Disease"/>
            <person name="Neafsey D."/>
            <person name="Cheeseman I."/>
            <person name="Volkman S."/>
            <person name="Adams J."/>
            <person name="Walker B."/>
            <person name="Young S.K."/>
            <person name="Zeng Q."/>
            <person name="Gargeya S."/>
            <person name="Fitzgerald M."/>
            <person name="Haas B."/>
            <person name="Abouelleil A."/>
            <person name="Alvarado L."/>
            <person name="Arachchi H.M."/>
            <person name="Berlin A.M."/>
            <person name="Chapman S.B."/>
            <person name="Dewar J."/>
            <person name="Goldberg J."/>
            <person name="Griggs A."/>
            <person name="Gujja S."/>
            <person name="Hansen M."/>
            <person name="Howarth C."/>
            <person name="Imamovic A."/>
            <person name="Larimer J."/>
            <person name="McCowan C."/>
            <person name="Murphy C."/>
            <person name="Neiman D."/>
            <person name="Pearson M."/>
            <person name="Priest M."/>
            <person name="Roberts A."/>
            <person name="Saif S."/>
            <person name="Shea T."/>
            <person name="Sisk P."/>
            <person name="Sykes S."/>
            <person name="Wortman J."/>
            <person name="Nusbaum C."/>
            <person name="Birren B."/>
        </authorList>
    </citation>
    <scope>NUCLEOTIDE SEQUENCE [LARGE SCALE GENOMIC DNA]</scope>
    <source>
        <strain evidence="8 9">NF54</strain>
    </source>
</reference>
<keyword evidence="3 5" id="KW-0863">Zinc-finger</keyword>
<evidence type="ECO:0000256" key="3">
    <source>
        <dbReference type="ARBA" id="ARBA00022771"/>
    </source>
</evidence>
<dbReference type="Gene3D" id="2.130.10.10">
    <property type="entry name" value="YVTN repeat-like/Quinoprotein amine dehydrogenase"/>
    <property type="match status" value="1"/>
</dbReference>
<dbReference type="PRINTS" id="PR00405">
    <property type="entry name" value="REVINTRACTNG"/>
</dbReference>
<dbReference type="InterPro" id="IPR038508">
    <property type="entry name" value="ArfGAP_dom_sf"/>
</dbReference>
<feature type="domain" description="Arf-GAP" evidence="7">
    <location>
        <begin position="289"/>
        <end position="410"/>
    </location>
</feature>
<dbReference type="AlphaFoldDB" id="W7KAK3"/>
<dbReference type="InterPro" id="IPR051718">
    <property type="entry name" value="ARF_GTPase-activating"/>
</dbReference>
<evidence type="ECO:0000259" key="7">
    <source>
        <dbReference type="PROSITE" id="PS50115"/>
    </source>
</evidence>
<dbReference type="Pfam" id="PF24796">
    <property type="entry name" value="WDR55"/>
    <property type="match status" value="1"/>
</dbReference>
<dbReference type="SUPFAM" id="SSF50978">
    <property type="entry name" value="WD40 repeat-like"/>
    <property type="match status" value="1"/>
</dbReference>
<evidence type="ECO:0000313" key="8">
    <source>
        <dbReference type="EMBL" id="EWC90100.1"/>
    </source>
</evidence>
<keyword evidence="2" id="KW-0479">Metal-binding</keyword>
<keyword evidence="4" id="KW-0862">Zinc</keyword>
<dbReference type="InterPro" id="IPR001164">
    <property type="entry name" value="ArfGAP_dom"/>
</dbReference>
<dbReference type="SUPFAM" id="SSF57863">
    <property type="entry name" value="ArfGap/RecO-like zinc finger"/>
    <property type="match status" value="1"/>
</dbReference>
<sequence length="783" mass="90167">MKDTYTSIECDSLIFDIEFHPKVDMICAGSFDGNIILYKRKEDKKDFKKKHIIQNHDKAVKYVCFSKKGKEILAASSDNSCSITDISGVCIWNNICHKNSISSILYSSNHTFITADEVGYVKHWDIRDNTKKPIHKMKCFNDNITSMLMDHDEKSIIITCGGQLGFFDILYKKNITSNNISNEYNDEFLCSNLMVHNSKIVTTTLNGNISIFSKNPWGYMEGKIKASKDAISTFVKFDDYHIFFGTSDGFIKTAQIKPSKLGETFSKHNNKESIEKLMSVSNKSSSSYKIDIEKLTKIKGNNKCADCGAKCPRWASINLGIIICIECSGIHRNLGVHISKVKSLTLDKIMPQWINCIKNIGNDLSNAYYLYNLPKDAYIPKQGDSSIIMQNWIKNKYEKKLYVPDNKKEPYQYYVEGVDPKNCLPETTSVNESTEDVSWVNTNSKTKIEIDNLMDSIGKIDIFGSLKILDENKVDDTSFNNEKDYFTGFKNKSNKTYMDDHFYSFDKIISNEKYNNKQKESIKESYFFNDDEISDTSLNSNYTQKNNTSINNNIDKNLDDILNYKTKDFNNNDDIFYKNTKSEIKNNIGGRSNINDTLQQINNNKNNHNMDNINNINNNNNNNLSYKNLSSLEEFKKINTNKDDKNNNNNNNMSHSPNKLKEDKRFNNYNNLTEKELREAKVQAAKKSIAQLFSNTKNISFSDNSISNINTNLHEYSYNNKIKGDHNFINNEHKSFNSLHNINIKNNHHINSNINILNENHKKNSNLKNDTEVRKKNDFDFFG</sequence>
<evidence type="ECO:0000313" key="9">
    <source>
        <dbReference type="Proteomes" id="UP000030673"/>
    </source>
</evidence>
<dbReference type="SMART" id="SM00320">
    <property type="entry name" value="WD40"/>
    <property type="match status" value="4"/>
</dbReference>